<dbReference type="SUPFAM" id="SSF56954">
    <property type="entry name" value="Outer membrane efflux proteins (OEP)"/>
    <property type="match status" value="1"/>
</dbReference>
<dbReference type="Gene3D" id="1.20.1600.10">
    <property type="entry name" value="Outer membrane efflux proteins (OEP)"/>
    <property type="match status" value="1"/>
</dbReference>
<sequence>MPASLKSLSPSALPLALMLGALLLGGCAITPKPLTDDEVRARVNADQFKLYTEQEPIFKPVSFDEAVARALKYNLDYRLKLMESALSAGLADVSRYDMLPNLLASAGYHTRSNDSGGTSVSLGTGQVSLEPSTSQERQRVAAGIEFSWNVLDFGVSYYRARQQSNQYLIAEERRRRVIQNILQDVRSAYWRAVGAQRLARETQRLTLRTRDALARSREAEAQGLLSPRDALNYQRVLLDAGQLLSARRQELELARRELAALMNVPPGSEFSLVESEEPGLRPVPFNVAELEELALQNRPELREEDYRVRVTADEARRQLLALLPGLSLSTGLQYDSNKYLYNNNWVESALRVNFNLFKLLAAPATHRLLDSQQKADEARRFALSMAVLTQVRVAIERYRTALSDLEVARDSSVVDQRLLGFARATVSSRTDSELEVVRAEVRALNSEYQRNAAYASAQAAFGRIYNAIGLEVVPEDLSSSSLQEVAQTVTRHVAMVEGDVFPSPRTVPVAQRALVLQIDTRADPAISADQQAGLRAAIVAALARNGIRITEAAGSTGEPRLTMRFLPEPVRDGVRRVKWALDFEQTGLPAQHLEHASSLPAAGNAGVMTAFAEAAALANLRQLESWLSGSAQ</sequence>
<dbReference type="InterPro" id="IPR010131">
    <property type="entry name" value="MdtP/NodT-like"/>
</dbReference>
<organism evidence="3 4">
    <name type="scientific">Uliginosibacterium paludis</name>
    <dbReference type="NCBI Taxonomy" id="1615952"/>
    <lineage>
        <taxon>Bacteria</taxon>
        <taxon>Pseudomonadati</taxon>
        <taxon>Pseudomonadota</taxon>
        <taxon>Betaproteobacteria</taxon>
        <taxon>Rhodocyclales</taxon>
        <taxon>Zoogloeaceae</taxon>
        <taxon>Uliginosibacterium</taxon>
    </lineage>
</organism>
<gene>
    <name evidence="3" type="ORF">ABVT11_14745</name>
</gene>
<feature type="compositionally biased region" description="Polar residues" evidence="2">
    <location>
        <begin position="113"/>
        <end position="133"/>
    </location>
</feature>
<dbReference type="InterPro" id="IPR003423">
    <property type="entry name" value="OMP_efflux"/>
</dbReference>
<comment type="similarity">
    <text evidence="1">Belongs to the outer membrane factor (OMF) (TC 1.B.17) family.</text>
</comment>
<feature type="region of interest" description="Disordered" evidence="2">
    <location>
        <begin position="110"/>
        <end position="133"/>
    </location>
</feature>
<protein>
    <submittedName>
        <fullName evidence="3">TolC family protein</fullName>
    </submittedName>
</protein>
<name>A0ABV2CT50_9RHOO</name>
<comment type="caution">
    <text evidence="3">The sequence shown here is derived from an EMBL/GenBank/DDBJ whole genome shotgun (WGS) entry which is preliminary data.</text>
</comment>
<dbReference type="PANTHER" id="PTHR30203">
    <property type="entry name" value="OUTER MEMBRANE CATION EFFLUX PROTEIN"/>
    <property type="match status" value="1"/>
</dbReference>
<proteinExistence type="inferred from homology"/>
<evidence type="ECO:0000256" key="1">
    <source>
        <dbReference type="ARBA" id="ARBA00007613"/>
    </source>
</evidence>
<evidence type="ECO:0000313" key="3">
    <source>
        <dbReference type="EMBL" id="MET1491095.1"/>
    </source>
</evidence>
<dbReference type="Proteomes" id="UP001548590">
    <property type="component" value="Unassembled WGS sequence"/>
</dbReference>
<dbReference type="EMBL" id="JBEWLZ010000009">
    <property type="protein sequence ID" value="MET1491095.1"/>
    <property type="molecule type" value="Genomic_DNA"/>
</dbReference>
<accession>A0ABV2CT50</accession>
<evidence type="ECO:0000313" key="4">
    <source>
        <dbReference type="Proteomes" id="UP001548590"/>
    </source>
</evidence>
<keyword evidence="4" id="KW-1185">Reference proteome</keyword>
<dbReference type="PROSITE" id="PS51257">
    <property type="entry name" value="PROKAR_LIPOPROTEIN"/>
    <property type="match status" value="1"/>
</dbReference>
<dbReference type="RefSeq" id="WP_345928796.1">
    <property type="nucleotide sequence ID" value="NZ_JBDIVF010000007.1"/>
</dbReference>
<dbReference type="Pfam" id="PF02321">
    <property type="entry name" value="OEP"/>
    <property type="match status" value="1"/>
</dbReference>
<evidence type="ECO:0000256" key="2">
    <source>
        <dbReference type="SAM" id="MobiDB-lite"/>
    </source>
</evidence>
<dbReference type="PANTHER" id="PTHR30203:SF29">
    <property type="entry name" value="PROTEIN CYAE"/>
    <property type="match status" value="1"/>
</dbReference>
<reference evidence="3 4" key="1">
    <citation type="submission" date="2024-07" db="EMBL/GenBank/DDBJ databases">
        <title>Uliginosibacterium paludis KCTC:42655.</title>
        <authorList>
            <person name="Kim M.K."/>
        </authorList>
    </citation>
    <scope>NUCLEOTIDE SEQUENCE [LARGE SCALE GENOMIC DNA]</scope>
    <source>
        <strain evidence="3 4">KCTC 42655</strain>
    </source>
</reference>